<dbReference type="PROSITE" id="PS50404">
    <property type="entry name" value="GST_NTER"/>
    <property type="match status" value="1"/>
</dbReference>
<feature type="domain" description="GST N-terminal" evidence="1">
    <location>
        <begin position="1"/>
        <end position="78"/>
    </location>
</feature>
<evidence type="ECO:0000313" key="2">
    <source>
        <dbReference type="EMBL" id="MCV2883724.1"/>
    </source>
</evidence>
<gene>
    <name evidence="2" type="ORF">OE749_03280</name>
</gene>
<evidence type="ECO:0000259" key="1">
    <source>
        <dbReference type="PROSITE" id="PS50404"/>
    </source>
</evidence>
<sequence length="190" mass="22512">MFTLYGSTTSPYVRRLRMWLHNVEHEFVNMKIFEDADRELLKQKNPTLKIPMLEDDGDMILDSRVIFRYLTEKLNYPILNWYQENQLTVLDSLNDAGVNMFILSLSNIDTSQDAMYFNIQRERFATSFAQICEQIDNGDFDEWNYPAISLYALVDWMRFRNLYDYTQHPALVRFMSANSERSEVLATSPD</sequence>
<comment type="caution">
    <text evidence="2">The sequence shown here is derived from an EMBL/GenBank/DDBJ whole genome shotgun (WGS) entry which is preliminary data.</text>
</comment>
<dbReference type="EMBL" id="JAOWKX010000001">
    <property type="protein sequence ID" value="MCV2883724.1"/>
    <property type="molecule type" value="Genomic_DNA"/>
</dbReference>
<dbReference type="Gene3D" id="1.20.1050.10">
    <property type="match status" value="1"/>
</dbReference>
<protein>
    <submittedName>
        <fullName evidence="2">Glutathione S-transferase family protein</fullName>
    </submittedName>
</protein>
<dbReference type="InterPro" id="IPR036249">
    <property type="entry name" value="Thioredoxin-like_sf"/>
</dbReference>
<dbReference type="Pfam" id="PF13417">
    <property type="entry name" value="GST_N_3"/>
    <property type="match status" value="1"/>
</dbReference>
<accession>A0ABT3A4X6</accession>
<dbReference type="RefSeq" id="WP_263710920.1">
    <property type="nucleotide sequence ID" value="NZ_JAOWKX010000001.1"/>
</dbReference>
<organism evidence="2 3">
    <name type="scientific">Fluctibacter corallii</name>
    <dbReference type="NCBI Taxonomy" id="2984329"/>
    <lineage>
        <taxon>Bacteria</taxon>
        <taxon>Pseudomonadati</taxon>
        <taxon>Pseudomonadota</taxon>
        <taxon>Gammaproteobacteria</taxon>
        <taxon>Alteromonadales</taxon>
        <taxon>Alteromonadaceae</taxon>
        <taxon>Fluctibacter</taxon>
    </lineage>
</organism>
<dbReference type="Gene3D" id="3.40.30.10">
    <property type="entry name" value="Glutaredoxin"/>
    <property type="match status" value="1"/>
</dbReference>
<dbReference type="PANTHER" id="PTHR43968">
    <property type="match status" value="1"/>
</dbReference>
<name>A0ABT3A4X6_9ALTE</name>
<keyword evidence="3" id="KW-1185">Reference proteome</keyword>
<evidence type="ECO:0000313" key="3">
    <source>
        <dbReference type="Proteomes" id="UP001652504"/>
    </source>
</evidence>
<dbReference type="Proteomes" id="UP001652504">
    <property type="component" value="Unassembled WGS sequence"/>
</dbReference>
<dbReference type="CDD" id="cd00570">
    <property type="entry name" value="GST_N_family"/>
    <property type="match status" value="1"/>
</dbReference>
<reference evidence="2 3" key="1">
    <citation type="submission" date="2022-10" db="EMBL/GenBank/DDBJ databases">
        <title>Aestuariibacter sp. AA17 isolated from Montipora capitata coral fragment.</title>
        <authorList>
            <person name="Emsley S.A."/>
            <person name="Pfannmuller K.M."/>
            <person name="Loughran R.M."/>
            <person name="Shlafstein M."/>
            <person name="Papke E."/>
            <person name="Saw J.H."/>
            <person name="Ushijima B."/>
            <person name="Videau P."/>
        </authorList>
    </citation>
    <scope>NUCLEOTIDE SEQUENCE [LARGE SCALE GENOMIC DNA]</scope>
    <source>
        <strain evidence="2 3">AA17</strain>
    </source>
</reference>
<dbReference type="InterPro" id="IPR050983">
    <property type="entry name" value="GST_Omega/HSP26"/>
</dbReference>
<dbReference type="PANTHER" id="PTHR43968:SF6">
    <property type="entry name" value="GLUTATHIONE S-TRANSFERASE OMEGA"/>
    <property type="match status" value="1"/>
</dbReference>
<dbReference type="InterPro" id="IPR004045">
    <property type="entry name" value="Glutathione_S-Trfase_N"/>
</dbReference>
<proteinExistence type="predicted"/>
<dbReference type="SUPFAM" id="SSF52833">
    <property type="entry name" value="Thioredoxin-like"/>
    <property type="match status" value="1"/>
</dbReference>